<reference evidence="1" key="1">
    <citation type="submission" date="2022-11" db="EMBL/GenBank/DDBJ databases">
        <title>Corynebacterium sp. isolated from Penguins.</title>
        <authorList>
            <person name="Sedlar K."/>
            <person name="Svec P."/>
        </authorList>
    </citation>
    <scope>NUCLEOTIDE SEQUENCE</scope>
    <source>
        <strain evidence="1">P7374</strain>
    </source>
</reference>
<protein>
    <recommendedName>
        <fullName evidence="3">RiboL-PSP-HEPN domain-containing protein</fullName>
    </recommendedName>
</protein>
<name>A0A9Q4C9D9_9CORY</name>
<organism evidence="1 2">
    <name type="scientific">Corynebacterium pygosceleis</name>
    <dbReference type="NCBI Taxonomy" id="2800406"/>
    <lineage>
        <taxon>Bacteria</taxon>
        <taxon>Bacillati</taxon>
        <taxon>Actinomycetota</taxon>
        <taxon>Actinomycetes</taxon>
        <taxon>Mycobacteriales</taxon>
        <taxon>Corynebacteriaceae</taxon>
        <taxon>Corynebacterium</taxon>
    </lineage>
</organism>
<evidence type="ECO:0000313" key="1">
    <source>
        <dbReference type="EMBL" id="MCX7468736.1"/>
    </source>
</evidence>
<evidence type="ECO:0008006" key="3">
    <source>
        <dbReference type="Google" id="ProtNLM"/>
    </source>
</evidence>
<dbReference type="AlphaFoldDB" id="A0A9Q4C9D9"/>
<dbReference type="RefSeq" id="WP_248168174.1">
    <property type="nucleotide sequence ID" value="NZ_JALNJA010000003.1"/>
</dbReference>
<evidence type="ECO:0000313" key="2">
    <source>
        <dbReference type="Proteomes" id="UP001071478"/>
    </source>
</evidence>
<proteinExistence type="predicted"/>
<dbReference type="EMBL" id="JAPMKU010000003">
    <property type="protein sequence ID" value="MCX7468736.1"/>
    <property type="molecule type" value="Genomic_DNA"/>
</dbReference>
<comment type="caution">
    <text evidence="1">The sequence shown here is derived from an EMBL/GenBank/DDBJ whole genome shotgun (WGS) entry which is preliminary data.</text>
</comment>
<dbReference type="Proteomes" id="UP001071478">
    <property type="component" value="Unassembled WGS sequence"/>
</dbReference>
<sequence length="260" mass="29017">MDEAMWANQLLKPYSLEQITEADPRASLEMPEVQVAIRAARSSAESAIAMANTMNSLRKAAEGKNVQGKFTSEAVDCLRSALLFSGAGLDTALKRLAAEALPSLVDSDDIVSKKFSEFVESRISDESGRVRAKELVRILMAKGETPRAVMVNRWIYELQSNSAQSADRVKEFAAALGVVDSDLRKRIEPKGRKSLLEKAFLARNQIAHELDVTKPRQVDRKKLESIRQYRKRDDIVSFCTELLDVTQCLVNDTVRRMLTG</sequence>
<accession>A0A9Q4C9D9</accession>
<gene>
    <name evidence="1" type="ORF">OS129_07595</name>
</gene>